<evidence type="ECO:0000256" key="2">
    <source>
        <dbReference type="ARBA" id="ARBA00023002"/>
    </source>
</evidence>
<sequence length="116" mass="12249">MSACTLYYNPDCSKCRGALELLEGRGIAPHIVRYLDAPPDAAALERLVGLLGGNARVLLRADEPEYGALGLDDPGLDNAALIAAIVAHPRLLQRPIVVAGGKAAIGRPPQRVLDIF</sequence>
<dbReference type="SUPFAM" id="SSF52833">
    <property type="entry name" value="Thioredoxin-like"/>
    <property type="match status" value="1"/>
</dbReference>
<dbReference type="EC" id="1.20.4.1" evidence="4"/>
<dbReference type="Proteomes" id="UP001139971">
    <property type="component" value="Unassembled WGS sequence"/>
</dbReference>
<organism evidence="5 6">
    <name type="scientific">Tahibacter soli</name>
    <dbReference type="NCBI Taxonomy" id="2983605"/>
    <lineage>
        <taxon>Bacteria</taxon>
        <taxon>Pseudomonadati</taxon>
        <taxon>Pseudomonadota</taxon>
        <taxon>Gammaproteobacteria</taxon>
        <taxon>Lysobacterales</taxon>
        <taxon>Rhodanobacteraceae</taxon>
        <taxon>Tahibacter</taxon>
    </lineage>
</organism>
<dbReference type="GO" id="GO:0008794">
    <property type="term" value="F:arsenate reductase (glutaredoxin) activity"/>
    <property type="evidence" value="ECO:0007669"/>
    <property type="project" value="UniProtKB-UniRule"/>
</dbReference>
<dbReference type="RefSeq" id="WP_263544121.1">
    <property type="nucleotide sequence ID" value="NZ_JAOVZO020000020.1"/>
</dbReference>
<evidence type="ECO:0000256" key="4">
    <source>
        <dbReference type="RuleBase" id="RU362029"/>
    </source>
</evidence>
<evidence type="ECO:0000313" key="5">
    <source>
        <dbReference type="EMBL" id="MDC8015098.1"/>
    </source>
</evidence>
<evidence type="ECO:0000256" key="3">
    <source>
        <dbReference type="PROSITE-ProRule" id="PRU01282"/>
    </source>
</evidence>
<evidence type="ECO:0000313" key="6">
    <source>
        <dbReference type="Proteomes" id="UP001139971"/>
    </source>
</evidence>
<accession>A0A9X3YQI2</accession>
<gene>
    <name evidence="5" type="primary">arsC</name>
    <name evidence="5" type="ORF">OD750_021350</name>
</gene>
<dbReference type="PROSITE" id="PS51353">
    <property type="entry name" value="ARSC"/>
    <property type="match status" value="1"/>
</dbReference>
<comment type="catalytic activity">
    <reaction evidence="4">
        <text>[glutaredoxin]-dithiol + arsenate + glutathione + H(+) = glutathionyl-S-S-[glutaredoxin] + arsenite + H2O</text>
        <dbReference type="Rhea" id="RHEA:22016"/>
        <dbReference type="Rhea" id="RHEA-COMP:10729"/>
        <dbReference type="Rhea" id="RHEA-COMP:17668"/>
        <dbReference type="ChEBI" id="CHEBI:15377"/>
        <dbReference type="ChEBI" id="CHEBI:15378"/>
        <dbReference type="ChEBI" id="CHEBI:29242"/>
        <dbReference type="ChEBI" id="CHEBI:29950"/>
        <dbReference type="ChEBI" id="CHEBI:48597"/>
        <dbReference type="ChEBI" id="CHEBI:57925"/>
        <dbReference type="ChEBI" id="CHEBI:146199"/>
        <dbReference type="EC" id="1.20.4.1"/>
    </reaction>
</comment>
<name>A0A9X3YQI2_9GAMM</name>
<protein>
    <recommendedName>
        <fullName evidence="4">Arsenate reductase</fullName>
        <ecNumber evidence="4">1.20.4.1</ecNumber>
    </recommendedName>
</protein>
<dbReference type="PANTHER" id="PTHR30041:SF4">
    <property type="entry name" value="ARSENATE REDUCTASE"/>
    <property type="match status" value="1"/>
</dbReference>
<reference evidence="5" key="1">
    <citation type="submission" date="2023-02" db="EMBL/GenBank/DDBJ databases">
        <title>Tahibacter soli sp. nov. isolated from soil.</title>
        <authorList>
            <person name="Baek J.H."/>
            <person name="Lee J.K."/>
            <person name="Choi D.G."/>
            <person name="Jeon C.O."/>
        </authorList>
    </citation>
    <scope>NUCLEOTIDE SEQUENCE</scope>
    <source>
        <strain evidence="5">BL</strain>
    </source>
</reference>
<dbReference type="NCBIfam" id="TIGR00014">
    <property type="entry name" value="arsC"/>
    <property type="match status" value="1"/>
</dbReference>
<dbReference type="PANTHER" id="PTHR30041">
    <property type="entry name" value="ARSENATE REDUCTASE"/>
    <property type="match status" value="1"/>
</dbReference>
<dbReference type="AlphaFoldDB" id="A0A9X3YQI2"/>
<dbReference type="InterPro" id="IPR006660">
    <property type="entry name" value="Arsenate_reductase-like"/>
</dbReference>
<dbReference type="InterPro" id="IPR006659">
    <property type="entry name" value="Arsenate_reductase"/>
</dbReference>
<dbReference type="InterPro" id="IPR036249">
    <property type="entry name" value="Thioredoxin-like_sf"/>
</dbReference>
<keyword evidence="2 4" id="KW-0560">Oxidoreductase</keyword>
<dbReference type="Gene3D" id="3.40.30.10">
    <property type="entry name" value="Glutaredoxin"/>
    <property type="match status" value="1"/>
</dbReference>
<dbReference type="Pfam" id="PF03960">
    <property type="entry name" value="ArsC"/>
    <property type="match status" value="1"/>
</dbReference>
<comment type="similarity">
    <text evidence="1 3 4">Belongs to the ArsC family.</text>
</comment>
<dbReference type="CDD" id="cd03034">
    <property type="entry name" value="ArsC_ArsC"/>
    <property type="match status" value="1"/>
</dbReference>
<proteinExistence type="inferred from homology"/>
<evidence type="ECO:0000256" key="1">
    <source>
        <dbReference type="ARBA" id="ARBA00007198"/>
    </source>
</evidence>
<comment type="caution">
    <text evidence="5">The sequence shown here is derived from an EMBL/GenBank/DDBJ whole genome shotgun (WGS) entry which is preliminary data.</text>
</comment>
<keyword evidence="6" id="KW-1185">Reference proteome</keyword>
<dbReference type="EMBL" id="JAOVZO020000020">
    <property type="protein sequence ID" value="MDC8015098.1"/>
    <property type="molecule type" value="Genomic_DNA"/>
</dbReference>